<organism evidence="4 5">
    <name type="scientific">Heracleum sosnowskyi</name>
    <dbReference type="NCBI Taxonomy" id="360622"/>
    <lineage>
        <taxon>Eukaryota</taxon>
        <taxon>Viridiplantae</taxon>
        <taxon>Streptophyta</taxon>
        <taxon>Embryophyta</taxon>
        <taxon>Tracheophyta</taxon>
        <taxon>Spermatophyta</taxon>
        <taxon>Magnoliopsida</taxon>
        <taxon>eudicotyledons</taxon>
        <taxon>Gunneridae</taxon>
        <taxon>Pentapetalae</taxon>
        <taxon>asterids</taxon>
        <taxon>campanulids</taxon>
        <taxon>Apiales</taxon>
        <taxon>Apiaceae</taxon>
        <taxon>Apioideae</taxon>
        <taxon>apioid superclade</taxon>
        <taxon>Tordylieae</taxon>
        <taxon>Tordyliinae</taxon>
        <taxon>Heracleum</taxon>
    </lineage>
</organism>
<evidence type="ECO:0000313" key="4">
    <source>
        <dbReference type="EMBL" id="KAK1362191.1"/>
    </source>
</evidence>
<dbReference type="Pfam" id="PF13041">
    <property type="entry name" value="PPR_2"/>
    <property type="match status" value="1"/>
</dbReference>
<keyword evidence="2" id="KW-0677">Repeat</keyword>
<dbReference type="InterPro" id="IPR002885">
    <property type="entry name" value="PPR_rpt"/>
</dbReference>
<keyword evidence="5" id="KW-1185">Reference proteome</keyword>
<reference evidence="4" key="2">
    <citation type="submission" date="2023-05" db="EMBL/GenBank/DDBJ databases">
        <authorList>
            <person name="Schelkunov M.I."/>
        </authorList>
    </citation>
    <scope>NUCLEOTIDE SEQUENCE</scope>
    <source>
        <strain evidence="4">Hsosn_3</strain>
        <tissue evidence="4">Leaf</tissue>
    </source>
</reference>
<sequence>MCRLNEGKVKEAKELFDDMRNKELVPDANTYNPLVEGHCRVEDFSGAYFWYREMSEKGIFPGAGICNELISGLRDEGRSEYADIIYSEMKDKGLIDSSTAEDLSAVAKL</sequence>
<evidence type="ECO:0000256" key="1">
    <source>
        <dbReference type="ARBA" id="ARBA00007626"/>
    </source>
</evidence>
<reference evidence="4" key="1">
    <citation type="submission" date="2023-02" db="EMBL/GenBank/DDBJ databases">
        <title>Genome of toxic invasive species Heracleum sosnowskyi carries increased number of genes despite the absence of recent whole-genome duplications.</title>
        <authorList>
            <person name="Schelkunov M."/>
            <person name="Shtratnikova V."/>
            <person name="Makarenko M."/>
            <person name="Klepikova A."/>
            <person name="Omelchenko D."/>
            <person name="Novikova G."/>
            <person name="Obukhova E."/>
            <person name="Bogdanov V."/>
            <person name="Penin A."/>
            <person name="Logacheva M."/>
        </authorList>
    </citation>
    <scope>NUCLEOTIDE SEQUENCE</scope>
    <source>
        <strain evidence="4">Hsosn_3</strain>
        <tissue evidence="4">Leaf</tissue>
    </source>
</reference>
<dbReference type="InterPro" id="IPR011990">
    <property type="entry name" value="TPR-like_helical_dom_sf"/>
</dbReference>
<dbReference type="EMBL" id="JAUIZM010000010">
    <property type="protein sequence ID" value="KAK1362191.1"/>
    <property type="molecule type" value="Genomic_DNA"/>
</dbReference>
<evidence type="ECO:0000256" key="2">
    <source>
        <dbReference type="ARBA" id="ARBA00022737"/>
    </source>
</evidence>
<comment type="similarity">
    <text evidence="1">Belongs to the PPR family. P subfamily.</text>
</comment>
<proteinExistence type="inferred from homology"/>
<dbReference type="PANTHER" id="PTHR47939:SF5">
    <property type="entry name" value="PENTACOTRIPEPTIDE-REPEAT REGION OF PRORP DOMAIN-CONTAINING PROTEIN"/>
    <property type="match status" value="1"/>
</dbReference>
<evidence type="ECO:0000256" key="3">
    <source>
        <dbReference type="PROSITE-ProRule" id="PRU00708"/>
    </source>
</evidence>
<accession>A0AAD8M687</accession>
<dbReference type="PANTHER" id="PTHR47939">
    <property type="entry name" value="MEMBRANE-ASSOCIATED SALT-INDUCIBLE PROTEIN-LIKE"/>
    <property type="match status" value="1"/>
</dbReference>
<protein>
    <recommendedName>
        <fullName evidence="6">Pentatricopeptide repeat-containing protein</fullName>
    </recommendedName>
</protein>
<feature type="repeat" description="PPR" evidence="3">
    <location>
        <begin position="27"/>
        <end position="61"/>
    </location>
</feature>
<name>A0AAD8M687_9APIA</name>
<gene>
    <name evidence="4" type="ORF">POM88_046665</name>
</gene>
<dbReference type="AlphaFoldDB" id="A0AAD8M687"/>
<dbReference type="Pfam" id="PF01535">
    <property type="entry name" value="PPR"/>
    <property type="match status" value="1"/>
</dbReference>
<dbReference type="InterPro" id="IPR050667">
    <property type="entry name" value="PPR-containing_protein"/>
</dbReference>
<evidence type="ECO:0000313" key="5">
    <source>
        <dbReference type="Proteomes" id="UP001237642"/>
    </source>
</evidence>
<evidence type="ECO:0008006" key="6">
    <source>
        <dbReference type="Google" id="ProtNLM"/>
    </source>
</evidence>
<dbReference type="Gene3D" id="1.25.40.10">
    <property type="entry name" value="Tetratricopeptide repeat domain"/>
    <property type="match status" value="1"/>
</dbReference>
<dbReference type="PROSITE" id="PS51375">
    <property type="entry name" value="PPR"/>
    <property type="match status" value="1"/>
</dbReference>
<dbReference type="Proteomes" id="UP001237642">
    <property type="component" value="Unassembled WGS sequence"/>
</dbReference>
<comment type="caution">
    <text evidence="4">The sequence shown here is derived from an EMBL/GenBank/DDBJ whole genome shotgun (WGS) entry which is preliminary data.</text>
</comment>
<dbReference type="NCBIfam" id="TIGR00756">
    <property type="entry name" value="PPR"/>
    <property type="match status" value="2"/>
</dbReference>